<evidence type="ECO:0000313" key="1">
    <source>
        <dbReference type="EMBL" id="GAA6146937.1"/>
    </source>
</evidence>
<comment type="caution">
    <text evidence="1">The sequence shown here is derived from an EMBL/GenBank/DDBJ whole genome shotgun (WGS) entry which is preliminary data.</text>
</comment>
<organism evidence="1 2">
    <name type="scientific">Thalassolituus maritimus</name>
    <dbReference type="NCBI Taxonomy" id="484498"/>
    <lineage>
        <taxon>Bacteria</taxon>
        <taxon>Pseudomonadati</taxon>
        <taxon>Pseudomonadota</taxon>
        <taxon>Gammaproteobacteria</taxon>
        <taxon>Oceanospirillales</taxon>
        <taxon>Oceanospirillaceae</taxon>
        <taxon>Thalassolituus</taxon>
    </lineage>
</organism>
<gene>
    <name evidence="1" type="ORF">NBRC116585_30570</name>
</gene>
<accession>A0ABQ0A3G8</accession>
<dbReference type="Proteomes" id="UP001481413">
    <property type="component" value="Unassembled WGS sequence"/>
</dbReference>
<proteinExistence type="predicted"/>
<protein>
    <submittedName>
        <fullName evidence="1">Uncharacterized protein</fullName>
    </submittedName>
</protein>
<sequence length="77" mass="8920">MNTEDTLNNIELILSRMRSEPQLSKVLQRNLMKVAEDFYLEHFVAEMKETIAASKHEPALAYQSRLSRLSADLLNQQ</sequence>
<dbReference type="EMBL" id="BAABWH010000029">
    <property type="protein sequence ID" value="GAA6146937.1"/>
    <property type="molecule type" value="Genomic_DNA"/>
</dbReference>
<evidence type="ECO:0000313" key="2">
    <source>
        <dbReference type="Proteomes" id="UP001481413"/>
    </source>
</evidence>
<keyword evidence="2" id="KW-1185">Reference proteome</keyword>
<name>A0ABQ0A3G8_9GAMM</name>
<reference evidence="1 2" key="1">
    <citation type="submission" date="2024-04" db="EMBL/GenBank/DDBJ databases">
        <title>Draft genome sequence of Thalassolituus maritimus NBRC 116585.</title>
        <authorList>
            <person name="Miyakawa T."/>
            <person name="Kusuya Y."/>
            <person name="Miura T."/>
        </authorList>
    </citation>
    <scope>NUCLEOTIDE SEQUENCE [LARGE SCALE GENOMIC DNA]</scope>
    <source>
        <strain evidence="1 2">5NW40-0001</strain>
    </source>
</reference>